<evidence type="ECO:0000256" key="1">
    <source>
        <dbReference type="SAM" id="MobiDB-lite"/>
    </source>
</evidence>
<dbReference type="InParanoid" id="C5LUB4"/>
<reference evidence="2 3" key="1">
    <citation type="submission" date="2008-07" db="EMBL/GenBank/DDBJ databases">
        <authorList>
            <person name="El-Sayed N."/>
            <person name="Caler E."/>
            <person name="Inman J."/>
            <person name="Amedeo P."/>
            <person name="Hass B."/>
            <person name="Wortman J."/>
        </authorList>
    </citation>
    <scope>NUCLEOTIDE SEQUENCE [LARGE SCALE GENOMIC DNA]</scope>
    <source>
        <strain evidence="3">ATCC 50983 / TXsc</strain>
    </source>
</reference>
<keyword evidence="3" id="KW-1185">Reference proteome</keyword>
<protein>
    <submittedName>
        <fullName evidence="2">Uncharacterized protein</fullName>
    </submittedName>
</protein>
<accession>C5LUB4</accession>
<proteinExistence type="predicted"/>
<dbReference type="AlphaFoldDB" id="C5LUB4"/>
<evidence type="ECO:0000313" key="3">
    <source>
        <dbReference type="Proteomes" id="UP000007800"/>
    </source>
</evidence>
<dbReference type="Proteomes" id="UP000007800">
    <property type="component" value="Unassembled WGS sequence"/>
</dbReference>
<gene>
    <name evidence="2" type="ORF">Pmar_PMAR010910</name>
</gene>
<dbReference type="OrthoDB" id="448537at2759"/>
<dbReference type="RefSeq" id="XP_002766930.1">
    <property type="nucleotide sequence ID" value="XM_002766884.1"/>
</dbReference>
<sequence>MVCSVATFDATNVSNSGALSKEVDYSDGSKPEVPAPPRASVVLNMIQNEEGRDQLNQQQEPLVALLNLKAQKLGLGLKIASRGFSQPSFITKAKVLTTCAAPVSSDVERNLPDAAKIGEVTPENAKYAIVCDTTSSEEEVVNPEPPIKKQKTHSGALLKNAPHDTSTLMRKKRVFIQGLSYGDIKDGSSLVICCTMNDVEGGESDMPLVIEGFESVDKAIVVSAC</sequence>
<feature type="region of interest" description="Disordered" evidence="1">
    <location>
        <begin position="138"/>
        <end position="160"/>
    </location>
</feature>
<name>C5LUB4_PERM5</name>
<dbReference type="EMBL" id="GG685476">
    <property type="protein sequence ID" value="EEQ99647.1"/>
    <property type="molecule type" value="Genomic_DNA"/>
</dbReference>
<organism evidence="3">
    <name type="scientific">Perkinsus marinus (strain ATCC 50983 / TXsc)</name>
    <dbReference type="NCBI Taxonomy" id="423536"/>
    <lineage>
        <taxon>Eukaryota</taxon>
        <taxon>Sar</taxon>
        <taxon>Alveolata</taxon>
        <taxon>Perkinsozoa</taxon>
        <taxon>Perkinsea</taxon>
        <taxon>Perkinsida</taxon>
        <taxon>Perkinsidae</taxon>
        <taxon>Perkinsus</taxon>
    </lineage>
</organism>
<dbReference type="GeneID" id="9051488"/>
<evidence type="ECO:0000313" key="2">
    <source>
        <dbReference type="EMBL" id="EEQ99647.1"/>
    </source>
</evidence>